<dbReference type="InterPro" id="IPR023045">
    <property type="entry name" value="MoaC"/>
</dbReference>
<dbReference type="Gene3D" id="3.30.70.640">
    <property type="entry name" value="Molybdopterin cofactor biosynthesis C (MoaC) domain"/>
    <property type="match status" value="1"/>
</dbReference>
<comment type="function">
    <text evidence="4">Catalyzes the conversion of (8S)-3',8-cyclo-7,8-dihydroguanosine 5'-triphosphate to cyclic pyranopterin monophosphate (cPMP).</text>
</comment>
<dbReference type="EC" id="4.6.1.17" evidence="4"/>
<dbReference type="GO" id="GO:0061799">
    <property type="term" value="F:cyclic pyranopterin monophosphate synthase activity"/>
    <property type="evidence" value="ECO:0007669"/>
    <property type="project" value="UniProtKB-UniRule"/>
</dbReference>
<comment type="caution">
    <text evidence="6">The sequence shown here is derived from an EMBL/GenBank/DDBJ whole genome shotgun (WGS) entry which is preliminary data.</text>
</comment>
<dbReference type="InterPro" id="IPR023047">
    <property type="entry name" value="Mo_CF_biosynth-C_arc"/>
</dbReference>
<evidence type="ECO:0000256" key="2">
    <source>
        <dbReference type="ARBA" id="ARBA00023150"/>
    </source>
</evidence>
<sequence>MAHSRDFTHIEGDKIKMVDVGEKEDVLRIARASGTIKLSSETMALIKSGSVKKGNVLATARVSAIQAVKRTWDMIPLCHQIPVTSINVDFEIGEDIITAIVEVRSLGKTGVEMEALCGVSLALLTIWDMVKAVEKDETGNYPSTRISDIKVISKIKESPGNV</sequence>
<dbReference type="InterPro" id="IPR036522">
    <property type="entry name" value="MoaC_sf"/>
</dbReference>
<dbReference type="NCBIfam" id="NF008999">
    <property type="entry name" value="PRK12343.1"/>
    <property type="match status" value="1"/>
</dbReference>
<keyword evidence="7" id="KW-1185">Reference proteome</keyword>
<dbReference type="SUPFAM" id="SSF55040">
    <property type="entry name" value="Molybdenum cofactor biosynthesis protein C, MoaC"/>
    <property type="match status" value="1"/>
</dbReference>
<comment type="subunit">
    <text evidence="4">Homohexamer; trimer of dimers.</text>
</comment>
<dbReference type="Proteomes" id="UP001320159">
    <property type="component" value="Unassembled WGS sequence"/>
</dbReference>
<dbReference type="EMBL" id="PGCK01000001">
    <property type="protein sequence ID" value="MCD1293779.1"/>
    <property type="molecule type" value="Genomic_DNA"/>
</dbReference>
<dbReference type="CDD" id="cd01419">
    <property type="entry name" value="MoaC_A"/>
    <property type="match status" value="1"/>
</dbReference>
<proteinExistence type="inferred from homology"/>
<reference evidence="6 7" key="1">
    <citation type="submission" date="2017-11" db="EMBL/GenBank/DDBJ databases">
        <title>Isolation and Characterization of Family Methanocellaceae Species from Potential Methane Hydrate Area Offshore Southwestern Taiwan.</title>
        <authorList>
            <person name="Zhang W.-L."/>
            <person name="Chen W.-C."/>
            <person name="Lai M.-C."/>
            <person name="Chen S.-C."/>
        </authorList>
    </citation>
    <scope>NUCLEOTIDE SEQUENCE [LARGE SCALE GENOMIC DNA]</scope>
    <source>
        <strain evidence="6 7">CWC-04</strain>
    </source>
</reference>
<keyword evidence="3 4" id="KW-0456">Lyase</keyword>
<dbReference type="HAMAP" id="MF_01224_A">
    <property type="entry name" value="MoaC_A"/>
    <property type="match status" value="1"/>
</dbReference>
<organism evidence="6 7">
    <name type="scientific">Methanooceanicella nereidis</name>
    <dbReference type="NCBI Taxonomy" id="2052831"/>
    <lineage>
        <taxon>Archaea</taxon>
        <taxon>Methanobacteriati</taxon>
        <taxon>Methanobacteriota</taxon>
        <taxon>Stenosarchaea group</taxon>
        <taxon>Methanomicrobia</taxon>
        <taxon>Methanocellales</taxon>
        <taxon>Methanocellaceae</taxon>
        <taxon>Methanooceanicella</taxon>
    </lineage>
</organism>
<evidence type="ECO:0000256" key="1">
    <source>
        <dbReference type="ARBA" id="ARBA00005046"/>
    </source>
</evidence>
<accession>A0AAP2RA87</accession>
<dbReference type="NCBIfam" id="TIGR00581">
    <property type="entry name" value="moaC"/>
    <property type="match status" value="1"/>
</dbReference>
<dbReference type="RefSeq" id="WP_230740069.1">
    <property type="nucleotide sequence ID" value="NZ_PGCK01000001.1"/>
</dbReference>
<comment type="catalytic activity">
    <reaction evidence="4">
        <text>(8S)-3',8-cyclo-7,8-dihydroguanosine 5'-triphosphate = cyclic pyranopterin phosphate + diphosphate</text>
        <dbReference type="Rhea" id="RHEA:49580"/>
        <dbReference type="ChEBI" id="CHEBI:33019"/>
        <dbReference type="ChEBI" id="CHEBI:59648"/>
        <dbReference type="ChEBI" id="CHEBI:131766"/>
        <dbReference type="EC" id="4.6.1.17"/>
    </reaction>
</comment>
<evidence type="ECO:0000313" key="6">
    <source>
        <dbReference type="EMBL" id="MCD1293779.1"/>
    </source>
</evidence>
<evidence type="ECO:0000313" key="7">
    <source>
        <dbReference type="Proteomes" id="UP001320159"/>
    </source>
</evidence>
<dbReference type="AlphaFoldDB" id="A0AAP2RA87"/>
<comment type="pathway">
    <text evidence="1 4">Cofactor biosynthesis; molybdopterin biosynthesis.</text>
</comment>
<feature type="binding site" evidence="4">
    <location>
        <begin position="77"/>
        <end position="79"/>
    </location>
    <ligand>
        <name>substrate</name>
    </ligand>
</feature>
<name>A0AAP2RA87_9EURY</name>
<evidence type="ECO:0000259" key="5">
    <source>
        <dbReference type="Pfam" id="PF01967"/>
    </source>
</evidence>
<evidence type="ECO:0000256" key="3">
    <source>
        <dbReference type="ARBA" id="ARBA00023239"/>
    </source>
</evidence>
<comment type="similarity">
    <text evidence="4">Belongs to the MoaC family.</text>
</comment>
<feature type="active site" evidence="4">
    <location>
        <position position="128"/>
    </location>
</feature>
<keyword evidence="2 4" id="KW-0501">Molybdenum cofactor biosynthesis</keyword>
<dbReference type="Pfam" id="PF01967">
    <property type="entry name" value="MoaC"/>
    <property type="match status" value="1"/>
</dbReference>
<dbReference type="InterPro" id="IPR002820">
    <property type="entry name" value="Mopterin_CF_biosynth-C_dom"/>
</dbReference>
<feature type="binding site" evidence="4">
    <location>
        <begin position="113"/>
        <end position="114"/>
    </location>
    <ligand>
        <name>substrate</name>
    </ligand>
</feature>
<feature type="domain" description="Molybdopterin cofactor biosynthesis C (MoaC)" evidence="5">
    <location>
        <begin position="17"/>
        <end position="155"/>
    </location>
</feature>
<gene>
    <name evidence="4" type="primary">moaC</name>
    <name evidence="6" type="ORF">CUJ83_02055</name>
</gene>
<protein>
    <recommendedName>
        <fullName evidence="4">Probable cyclic pyranopterin monophosphate synthase</fullName>
        <ecNumber evidence="4">4.6.1.17</ecNumber>
    </recommendedName>
    <alternativeName>
        <fullName evidence="4">Molybdenum cofactor biosynthesis protein C</fullName>
    </alternativeName>
</protein>
<evidence type="ECO:0000256" key="4">
    <source>
        <dbReference type="HAMAP-Rule" id="MF_01224"/>
    </source>
</evidence>
<dbReference type="GO" id="GO:0006777">
    <property type="term" value="P:Mo-molybdopterin cofactor biosynthetic process"/>
    <property type="evidence" value="ECO:0007669"/>
    <property type="project" value="UniProtKB-UniRule"/>
</dbReference>